<reference evidence="1" key="1">
    <citation type="submission" date="2022-07" db="EMBL/GenBank/DDBJ databases">
        <title>Genome Sequence of Phlebia brevispora.</title>
        <authorList>
            <person name="Buettner E."/>
        </authorList>
    </citation>
    <scope>NUCLEOTIDE SEQUENCE</scope>
    <source>
        <strain evidence="1">MPL23</strain>
    </source>
</reference>
<sequence length="270" mass="31287">MEKVFVALLARAVELKVLEVAKAVVDFIYYAQFQCHTTHTLDALKHALKTFHDNKQIFIDLGIREHFNIPKIHSMIHYYEAILQKGALDGYNTELPECLHIEYAKDAYRAGNRRDYIAHMMTWLRRQEAVDQRVAYLKWLEVTERREATARQKSAESDSDSLEILGAAEEDTPPAEGRSDDEDEDLWLGQSGCAYKIAKRCAFPHTTFEQLSMDHCVAGFSLAFYKYIKAEFPRSPFLPASVQSFRVYKQLKIWQPQSPYVSEKAHFDRI</sequence>
<gene>
    <name evidence="1" type="ORF">NM688_g3979</name>
</gene>
<proteinExistence type="predicted"/>
<dbReference type="EMBL" id="JANHOG010000619">
    <property type="protein sequence ID" value="KAJ3552770.1"/>
    <property type="molecule type" value="Genomic_DNA"/>
</dbReference>
<organism evidence="1 2">
    <name type="scientific">Phlebia brevispora</name>
    <dbReference type="NCBI Taxonomy" id="194682"/>
    <lineage>
        <taxon>Eukaryota</taxon>
        <taxon>Fungi</taxon>
        <taxon>Dikarya</taxon>
        <taxon>Basidiomycota</taxon>
        <taxon>Agaricomycotina</taxon>
        <taxon>Agaricomycetes</taxon>
        <taxon>Polyporales</taxon>
        <taxon>Meruliaceae</taxon>
        <taxon>Phlebia</taxon>
    </lineage>
</organism>
<evidence type="ECO:0000313" key="1">
    <source>
        <dbReference type="EMBL" id="KAJ3552770.1"/>
    </source>
</evidence>
<accession>A0ACC1T417</accession>
<comment type="caution">
    <text evidence="1">The sequence shown here is derived from an EMBL/GenBank/DDBJ whole genome shotgun (WGS) entry which is preliminary data.</text>
</comment>
<evidence type="ECO:0000313" key="2">
    <source>
        <dbReference type="Proteomes" id="UP001148662"/>
    </source>
</evidence>
<dbReference type="Proteomes" id="UP001148662">
    <property type="component" value="Unassembled WGS sequence"/>
</dbReference>
<name>A0ACC1T417_9APHY</name>
<protein>
    <submittedName>
        <fullName evidence="1">Uncharacterized protein</fullName>
    </submittedName>
</protein>
<keyword evidence="2" id="KW-1185">Reference proteome</keyword>